<reference evidence="1 2" key="1">
    <citation type="submission" date="2014-07" db="EMBL/GenBank/DDBJ databases">
        <title>Draft genome of Clostridium sulfidigenes 113A isolated from sediments associated with methane hydrate from Krishna Godavari basin.</title>
        <authorList>
            <person name="Honkalas V.S."/>
            <person name="Dabir A.P."/>
            <person name="Arora P."/>
            <person name="Dhakephalkar P.K."/>
        </authorList>
    </citation>
    <scope>NUCLEOTIDE SEQUENCE [LARGE SCALE GENOMIC DNA]</scope>
    <source>
        <strain evidence="1 2">113A</strain>
    </source>
</reference>
<organism evidence="1 2">
    <name type="scientific">Clostridium sulfidigenes</name>
    <dbReference type="NCBI Taxonomy" id="318464"/>
    <lineage>
        <taxon>Bacteria</taxon>
        <taxon>Bacillati</taxon>
        <taxon>Bacillota</taxon>
        <taxon>Clostridia</taxon>
        <taxon>Eubacteriales</taxon>
        <taxon>Clostridiaceae</taxon>
        <taxon>Clostridium</taxon>
    </lineage>
</organism>
<evidence type="ECO:0000313" key="2">
    <source>
        <dbReference type="Proteomes" id="UP000028542"/>
    </source>
</evidence>
<dbReference type="Proteomes" id="UP000028542">
    <property type="component" value="Unassembled WGS sequence"/>
</dbReference>
<keyword evidence="2" id="KW-1185">Reference proteome</keyword>
<gene>
    <name evidence="1" type="ORF">IO99_08545</name>
</gene>
<sequence length="188" mass="22083">MSNCCGKNICFYYYGEDHLVINLYKYIKQQIENNNYVYLYVDEDIYKLLTNNLDSNERLMIENIKMSSILMSSYNENINSTMISKFFRDLKAKASNSGFWGGCFIIDGAKILNNTCNTIFQEFIKALSNICEEERIDILTSYDFLDYVNRGKTITEDIMRGSYKYHDYRMFGNEILPIESFQVESNIV</sequence>
<dbReference type="RefSeq" id="WP_035132272.1">
    <property type="nucleotide sequence ID" value="NZ_JPMD01000018.1"/>
</dbReference>
<protein>
    <submittedName>
        <fullName evidence="1">Uncharacterized protein</fullName>
    </submittedName>
</protein>
<comment type="caution">
    <text evidence="1">The sequence shown here is derived from an EMBL/GenBank/DDBJ whole genome shotgun (WGS) entry which is preliminary data.</text>
</comment>
<dbReference type="EMBL" id="JPMD01000018">
    <property type="protein sequence ID" value="KEZ86751.1"/>
    <property type="molecule type" value="Genomic_DNA"/>
</dbReference>
<accession>A0A084JCR7</accession>
<dbReference type="eggNOG" id="ENOG5032TQM">
    <property type="taxonomic scope" value="Bacteria"/>
</dbReference>
<dbReference type="AlphaFoldDB" id="A0A084JCR7"/>
<proteinExistence type="predicted"/>
<evidence type="ECO:0000313" key="1">
    <source>
        <dbReference type="EMBL" id="KEZ86751.1"/>
    </source>
</evidence>
<name>A0A084JCR7_9CLOT</name>